<feature type="domain" description="Thioredoxin" evidence="1">
    <location>
        <begin position="12"/>
        <end position="151"/>
    </location>
</feature>
<dbReference type="PROSITE" id="PS51257">
    <property type="entry name" value="PROKAR_LIPOPROTEIN"/>
    <property type="match status" value="1"/>
</dbReference>
<dbReference type="HOGENOM" id="CLU_133605_0_0_2"/>
<dbReference type="STRING" id="867904.Metho_2196"/>
<proteinExistence type="predicted"/>
<keyword evidence="3" id="KW-1185">Reference proteome</keyword>
<evidence type="ECO:0000313" key="2">
    <source>
        <dbReference type="EMBL" id="AGB50359.1"/>
    </source>
</evidence>
<name>L0L263_METHD</name>
<dbReference type="InterPro" id="IPR036249">
    <property type="entry name" value="Thioredoxin-like_sf"/>
</dbReference>
<organism evidence="2 3">
    <name type="scientific">Methanomethylovorans hollandica (strain DSM 15978 / NBRC 107637 / DMS1)</name>
    <dbReference type="NCBI Taxonomy" id="867904"/>
    <lineage>
        <taxon>Archaea</taxon>
        <taxon>Methanobacteriati</taxon>
        <taxon>Methanobacteriota</taxon>
        <taxon>Stenosarchaea group</taxon>
        <taxon>Methanomicrobia</taxon>
        <taxon>Methanosarcinales</taxon>
        <taxon>Methanosarcinaceae</taxon>
        <taxon>Methanomethylovorans</taxon>
    </lineage>
</organism>
<dbReference type="KEGG" id="mhz:Metho_2196"/>
<dbReference type="SUPFAM" id="SSF52833">
    <property type="entry name" value="Thioredoxin-like"/>
    <property type="match status" value="1"/>
</dbReference>
<dbReference type="AlphaFoldDB" id="L0L263"/>
<dbReference type="EMBL" id="CP003362">
    <property type="protein sequence ID" value="AGB50359.1"/>
    <property type="molecule type" value="Genomic_DNA"/>
</dbReference>
<dbReference type="Proteomes" id="UP000010866">
    <property type="component" value="Chromosome"/>
</dbReference>
<sequence length="156" mass="17137" precursor="true">MKKYLFLCIVALLIGASGCLDADPSSENGTVVNVQDMQQIDQALVSGPVFVSMGFASCPACKIMKPTIEEISQEYTGKATIMYIDTRESPQVARGFNVYSVPDMFVILNNDSEGYLYMASDGNITRNRDIARFIGVTDKETLLKTLDMAIASRNNQ</sequence>
<dbReference type="GO" id="GO:0005737">
    <property type="term" value="C:cytoplasm"/>
    <property type="evidence" value="ECO:0007669"/>
    <property type="project" value="TreeGrafter"/>
</dbReference>
<gene>
    <name evidence="2" type="ordered locus">Metho_2196</name>
</gene>
<dbReference type="Gene3D" id="3.40.30.10">
    <property type="entry name" value="Glutaredoxin"/>
    <property type="match status" value="1"/>
</dbReference>
<evidence type="ECO:0000259" key="1">
    <source>
        <dbReference type="PROSITE" id="PS51352"/>
    </source>
</evidence>
<dbReference type="PANTHER" id="PTHR45663:SF11">
    <property type="entry name" value="GEO12009P1"/>
    <property type="match status" value="1"/>
</dbReference>
<dbReference type="RefSeq" id="WP_015325524.1">
    <property type="nucleotide sequence ID" value="NC_019977.1"/>
</dbReference>
<protein>
    <submittedName>
        <fullName evidence="2">Thioredoxin domain-containing protein</fullName>
    </submittedName>
</protein>
<reference evidence="3" key="1">
    <citation type="submission" date="2012-02" db="EMBL/GenBank/DDBJ databases">
        <title>Complete sequence of chromosome of Methanomethylovorans hollandica DSM 15978.</title>
        <authorList>
            <person name="Lucas S."/>
            <person name="Copeland A."/>
            <person name="Lapidus A."/>
            <person name="Glavina del Rio T."/>
            <person name="Dalin E."/>
            <person name="Tice H."/>
            <person name="Bruce D."/>
            <person name="Goodwin L."/>
            <person name="Pitluck S."/>
            <person name="Peters L."/>
            <person name="Mikhailova N."/>
            <person name="Held B."/>
            <person name="Kyrpides N."/>
            <person name="Mavromatis K."/>
            <person name="Ivanova N."/>
            <person name="Brettin T."/>
            <person name="Detter J.C."/>
            <person name="Han C."/>
            <person name="Larimer F."/>
            <person name="Land M."/>
            <person name="Hauser L."/>
            <person name="Markowitz V."/>
            <person name="Cheng J.-F."/>
            <person name="Hugenholtz P."/>
            <person name="Woyke T."/>
            <person name="Wu D."/>
            <person name="Spring S."/>
            <person name="Schroeder M."/>
            <person name="Brambilla E."/>
            <person name="Klenk H.-P."/>
            <person name="Eisen J.A."/>
        </authorList>
    </citation>
    <scope>NUCLEOTIDE SEQUENCE [LARGE SCALE GENOMIC DNA]</scope>
    <source>
        <strain evidence="3">DSM 15978 / NBRC 107637 / DMS1</strain>
    </source>
</reference>
<dbReference type="OrthoDB" id="35385at2157"/>
<dbReference type="CDD" id="cd02947">
    <property type="entry name" value="TRX_family"/>
    <property type="match status" value="1"/>
</dbReference>
<dbReference type="PROSITE" id="PS51352">
    <property type="entry name" value="THIOREDOXIN_2"/>
    <property type="match status" value="1"/>
</dbReference>
<accession>L0L263</accession>
<dbReference type="InterPro" id="IPR013766">
    <property type="entry name" value="Thioredoxin_domain"/>
</dbReference>
<dbReference type="GO" id="GO:0015035">
    <property type="term" value="F:protein-disulfide reductase activity"/>
    <property type="evidence" value="ECO:0007669"/>
    <property type="project" value="TreeGrafter"/>
</dbReference>
<evidence type="ECO:0000313" key="3">
    <source>
        <dbReference type="Proteomes" id="UP000010866"/>
    </source>
</evidence>
<dbReference type="PANTHER" id="PTHR45663">
    <property type="entry name" value="GEO12009P1"/>
    <property type="match status" value="1"/>
</dbReference>
<dbReference type="GeneID" id="14406709"/>
<dbReference type="Pfam" id="PF00085">
    <property type="entry name" value="Thioredoxin"/>
    <property type="match status" value="1"/>
</dbReference>